<dbReference type="InterPro" id="IPR011676">
    <property type="entry name" value="DUF1618"/>
</dbReference>
<reference evidence="2" key="2">
    <citation type="submission" date="2015-07" db="EMBL/GenBank/DDBJ databases">
        <authorList>
            <person name="Noorani M."/>
        </authorList>
    </citation>
    <scope>NUCLEOTIDE SEQUENCE</scope>
    <source>
        <strain evidence="2">Yugu1</strain>
    </source>
</reference>
<dbReference type="PANTHER" id="PTHR33074">
    <property type="entry name" value="EXPRESSED PROTEIN-RELATED"/>
    <property type="match status" value="1"/>
</dbReference>
<name>A0A368PJF6_SETIT</name>
<dbReference type="Pfam" id="PF07762">
    <property type="entry name" value="DUF1618"/>
    <property type="match status" value="1"/>
</dbReference>
<dbReference type="EMBL" id="CM003528">
    <property type="protein sequence ID" value="RCV05895.1"/>
    <property type="molecule type" value="Genomic_DNA"/>
</dbReference>
<evidence type="ECO:0000259" key="1">
    <source>
        <dbReference type="Pfam" id="PF07762"/>
    </source>
</evidence>
<proteinExistence type="predicted"/>
<reference evidence="2" key="1">
    <citation type="journal article" date="2012" name="Nat. Biotechnol.">
        <title>Reference genome sequence of the model plant Setaria.</title>
        <authorList>
            <person name="Bennetzen J.L."/>
            <person name="Schmutz J."/>
            <person name="Wang H."/>
            <person name="Percifield R."/>
            <person name="Hawkins J."/>
            <person name="Pontaroli A.C."/>
            <person name="Estep M."/>
            <person name="Feng L."/>
            <person name="Vaughn J.N."/>
            <person name="Grimwood J."/>
            <person name="Jenkins J."/>
            <person name="Barry K."/>
            <person name="Lindquist E."/>
            <person name="Hellsten U."/>
            <person name="Deshpande S."/>
            <person name="Wang X."/>
            <person name="Wu X."/>
            <person name="Mitros T."/>
            <person name="Triplett J."/>
            <person name="Yang X."/>
            <person name="Ye C.Y."/>
            <person name="Mauro-Herrera M."/>
            <person name="Wang L."/>
            <person name="Li P."/>
            <person name="Sharma M."/>
            <person name="Sharma R."/>
            <person name="Ronald P.C."/>
            <person name="Panaud O."/>
            <person name="Kellogg E.A."/>
            <person name="Brutnell T.P."/>
            <person name="Doust A.N."/>
            <person name="Tuskan G.A."/>
            <person name="Rokhsar D."/>
            <person name="Devos K.M."/>
        </authorList>
    </citation>
    <scope>NUCLEOTIDE SEQUENCE [LARGE SCALE GENOMIC DNA]</scope>
    <source>
        <strain evidence="2">Yugu1</strain>
    </source>
</reference>
<dbReference type="AlphaFoldDB" id="A0A368PJF6"/>
<sequence>MSAAAAAAAGGFPKWMLLERYVFRRDDDESFPDDSKAPIRASGTTSWGADFRIAFSVEEPPRISRLYAQLPGFPDPLKTEPLSMLATHRHLALLVVVTRITTTNTTIITPRPSRALVQNFFIFRPNENNPSSSSLRLLPPCTEPKFDYCRGDHRLRRRPSNATTTPSLLHMISLGLWCGDKEEFVVAQLTLYVPAIDRGRTKAFADICLLRSSFTGDQLGGKWDSNRVQILSPHKPSADDLLELSRWQTTAVIPFQKWLCWIDYNRGILFCDVSNKVPALTVSFLWFPEDKSPLTRARKATSGTIGGVSVIDHGRLLKFVHVARHDDLAYGALQPGTGFTITCHTLVIGGSMAWKEDYTVTSDDLPDRYRRGIPIHPQVDIDRPHVVHFLFLEFGKAFEKMSVLSIDMSTKTVKSFYLYMDGNEILQPDDDIDFISSTSAYPTPLPFRPCEFPRFCYLSRYVILLLPFYK</sequence>
<gene>
    <name evidence="2" type="ORF">SETIT_1G119300v2</name>
</gene>
<feature type="domain" description="DUF1618" evidence="1">
    <location>
        <begin position="261"/>
        <end position="388"/>
    </location>
</feature>
<accession>A0A368PJF6</accession>
<dbReference type="OrthoDB" id="682776at2759"/>
<dbReference type="PANTHER" id="PTHR33074:SF128">
    <property type="entry name" value="EXPRESSED PROTEIN"/>
    <property type="match status" value="1"/>
</dbReference>
<evidence type="ECO:0000313" key="2">
    <source>
        <dbReference type="EMBL" id="RCV05895.1"/>
    </source>
</evidence>
<organism evidence="2">
    <name type="scientific">Setaria italica</name>
    <name type="common">Foxtail millet</name>
    <name type="synonym">Panicum italicum</name>
    <dbReference type="NCBI Taxonomy" id="4555"/>
    <lineage>
        <taxon>Eukaryota</taxon>
        <taxon>Viridiplantae</taxon>
        <taxon>Streptophyta</taxon>
        <taxon>Embryophyta</taxon>
        <taxon>Tracheophyta</taxon>
        <taxon>Spermatophyta</taxon>
        <taxon>Magnoliopsida</taxon>
        <taxon>Liliopsida</taxon>
        <taxon>Poales</taxon>
        <taxon>Poaceae</taxon>
        <taxon>PACMAD clade</taxon>
        <taxon>Panicoideae</taxon>
        <taxon>Panicodae</taxon>
        <taxon>Paniceae</taxon>
        <taxon>Cenchrinae</taxon>
        <taxon>Setaria</taxon>
    </lineage>
</organism>
<protein>
    <recommendedName>
        <fullName evidence="1">DUF1618 domain-containing protein</fullName>
    </recommendedName>
</protein>